<sequence length="310" mass="36205">MYFPYLRGKQFELIALREFAIQYPNTEQIIPIIEPVKSTFNGLTTAARIMFEQNLRFALVLNPADGDFKRITKDILSEISILSENMEKWIPTFLYQNNGETILSAIQDQELNNVMVILKNGIDISDNILNFLSHSQIQYIVNGDPNSRITMRRLSRLENKRIIRLDNCFAEQPRNVDYLNIPEDKFTEQHRFYSDDHFYGISDYTALPKDFIDGGMLPYAVAIHMTYEKNQDEIYVRHFVSDTNDDQSNIQRKFFEAATKLKYFFTDRTKTTAINELIKLLDDEKYPGLGVIKKLSIKNHIELMNSILTE</sequence>
<reference evidence="1" key="1">
    <citation type="submission" date="2022-12" db="EMBL/GenBank/DDBJ databases">
        <title>Development of a Multilocus Sequence Typing Scheme for Bacteroides fragilis Based on Whole Genome Sequencing Data and Clinical Application.</title>
        <authorList>
            <person name="Nielsen F.D."/>
            <person name="Justesen U.S."/>
        </authorList>
    </citation>
    <scope>NUCLEOTIDE SEQUENCE</scope>
    <source>
        <strain evidence="1">BF_AM_ODE_DK_2015_4</strain>
    </source>
</reference>
<evidence type="ECO:0000313" key="2">
    <source>
        <dbReference type="Proteomes" id="UP001079672"/>
    </source>
</evidence>
<evidence type="ECO:0000313" key="1">
    <source>
        <dbReference type="EMBL" id="MCZ2687822.1"/>
    </source>
</evidence>
<dbReference type="RefSeq" id="WP_269096181.1">
    <property type="nucleotide sequence ID" value="NZ_JAPTZU010000004.1"/>
</dbReference>
<protein>
    <submittedName>
        <fullName evidence="1">Sce7725 family protein</fullName>
    </submittedName>
</protein>
<dbReference type="EMBL" id="JAPTZU010000004">
    <property type="protein sequence ID" value="MCZ2687822.1"/>
    <property type="molecule type" value="Genomic_DNA"/>
</dbReference>
<name>A0A9Q4JG33_BACFG</name>
<dbReference type="NCBIfam" id="NF033831">
    <property type="entry name" value="sce7725_fam"/>
    <property type="match status" value="1"/>
</dbReference>
<proteinExistence type="predicted"/>
<gene>
    <name evidence="1" type="ORF">O1433_09960</name>
</gene>
<accession>A0A9Q4JG33</accession>
<dbReference type="InterPro" id="IPR047727">
    <property type="entry name" value="Sce7725-like"/>
</dbReference>
<comment type="caution">
    <text evidence="1">The sequence shown here is derived from an EMBL/GenBank/DDBJ whole genome shotgun (WGS) entry which is preliminary data.</text>
</comment>
<dbReference type="AlphaFoldDB" id="A0A9Q4JG33"/>
<dbReference type="Proteomes" id="UP001079672">
    <property type="component" value="Unassembled WGS sequence"/>
</dbReference>
<organism evidence="1 2">
    <name type="scientific">Bacteroides fragilis</name>
    <dbReference type="NCBI Taxonomy" id="817"/>
    <lineage>
        <taxon>Bacteria</taxon>
        <taxon>Pseudomonadati</taxon>
        <taxon>Bacteroidota</taxon>
        <taxon>Bacteroidia</taxon>
        <taxon>Bacteroidales</taxon>
        <taxon>Bacteroidaceae</taxon>
        <taxon>Bacteroides</taxon>
    </lineage>
</organism>